<dbReference type="GO" id="GO:0003677">
    <property type="term" value="F:DNA binding"/>
    <property type="evidence" value="ECO:0007669"/>
    <property type="project" value="UniProtKB-KW"/>
</dbReference>
<dbReference type="EMBL" id="BAFC01000129">
    <property type="protein sequence ID" value="GAB41486.1"/>
    <property type="molecule type" value="Genomic_DNA"/>
</dbReference>
<dbReference type="PROSITE" id="PS50943">
    <property type="entry name" value="HTH_CROC1"/>
    <property type="match status" value="1"/>
</dbReference>
<sequence length="71" mass="7803">MIRQAREDRGLTQEALAERAEVSRPTIARIEGSINTITLDRLWALASALDISAVELIRQTEQIAGGREVDG</sequence>
<proteinExistence type="predicted"/>
<dbReference type="PANTHER" id="PTHR46797">
    <property type="entry name" value="HTH-TYPE TRANSCRIPTIONAL REGULATOR"/>
    <property type="match status" value="1"/>
</dbReference>
<dbReference type="InterPro" id="IPR050807">
    <property type="entry name" value="TransReg_Diox_bact_type"/>
</dbReference>
<dbReference type="SMART" id="SM00530">
    <property type="entry name" value="HTH_XRE"/>
    <property type="match status" value="1"/>
</dbReference>
<evidence type="ECO:0000256" key="1">
    <source>
        <dbReference type="ARBA" id="ARBA00023125"/>
    </source>
</evidence>
<feature type="domain" description="HTH cro/C1-type" evidence="2">
    <location>
        <begin position="2"/>
        <end position="56"/>
    </location>
</feature>
<keyword evidence="4" id="KW-1185">Reference proteome</keyword>
<comment type="caution">
    <text evidence="3">The sequence shown here is derived from an EMBL/GenBank/DDBJ whole genome shotgun (WGS) entry which is preliminary data.</text>
</comment>
<reference evidence="3 4" key="1">
    <citation type="submission" date="2012-02" db="EMBL/GenBank/DDBJ databases">
        <title>Whole genome shotgun sequence of Gordonia sputi NBRC 100414.</title>
        <authorList>
            <person name="Yoshida I."/>
            <person name="Hosoyama A."/>
            <person name="Tsuchikane K."/>
            <person name="Katsumata H."/>
            <person name="Yamazaki S."/>
            <person name="Fujita N."/>
        </authorList>
    </citation>
    <scope>NUCLEOTIDE SEQUENCE [LARGE SCALE GENOMIC DNA]</scope>
    <source>
        <strain evidence="3 4">NBRC 100414</strain>
    </source>
</reference>
<dbReference type="Pfam" id="PF01381">
    <property type="entry name" value="HTH_3"/>
    <property type="match status" value="1"/>
</dbReference>
<protein>
    <submittedName>
        <fullName evidence="3">Putative DNA-binding protein</fullName>
    </submittedName>
</protein>
<evidence type="ECO:0000313" key="4">
    <source>
        <dbReference type="Proteomes" id="UP000005845"/>
    </source>
</evidence>
<keyword evidence="1 3" id="KW-0238">DNA-binding</keyword>
<gene>
    <name evidence="3" type="ORF">GOSPT_131_00210</name>
</gene>
<dbReference type="InterPro" id="IPR001387">
    <property type="entry name" value="Cro/C1-type_HTH"/>
</dbReference>
<dbReference type="SUPFAM" id="SSF47413">
    <property type="entry name" value="lambda repressor-like DNA-binding domains"/>
    <property type="match status" value="1"/>
</dbReference>
<evidence type="ECO:0000259" key="2">
    <source>
        <dbReference type="PROSITE" id="PS50943"/>
    </source>
</evidence>
<name>H5U6X8_9ACTN</name>
<dbReference type="InterPro" id="IPR010982">
    <property type="entry name" value="Lambda_DNA-bd_dom_sf"/>
</dbReference>
<dbReference type="GO" id="GO:0003700">
    <property type="term" value="F:DNA-binding transcription factor activity"/>
    <property type="evidence" value="ECO:0007669"/>
    <property type="project" value="TreeGrafter"/>
</dbReference>
<dbReference type="CDD" id="cd00093">
    <property type="entry name" value="HTH_XRE"/>
    <property type="match status" value="1"/>
</dbReference>
<dbReference type="PANTHER" id="PTHR46797:SF1">
    <property type="entry name" value="METHYLPHOSPHONATE SYNTHASE"/>
    <property type="match status" value="1"/>
</dbReference>
<dbReference type="AlphaFoldDB" id="H5U6X8"/>
<accession>H5U6X8</accession>
<evidence type="ECO:0000313" key="3">
    <source>
        <dbReference type="EMBL" id="GAB41486.1"/>
    </source>
</evidence>
<dbReference type="GO" id="GO:0005829">
    <property type="term" value="C:cytosol"/>
    <property type="evidence" value="ECO:0007669"/>
    <property type="project" value="TreeGrafter"/>
</dbReference>
<dbReference type="Proteomes" id="UP000005845">
    <property type="component" value="Unassembled WGS sequence"/>
</dbReference>
<dbReference type="Gene3D" id="1.10.260.40">
    <property type="entry name" value="lambda repressor-like DNA-binding domains"/>
    <property type="match status" value="1"/>
</dbReference>
<organism evidence="3 4">
    <name type="scientific">Gordonia sputi NBRC 100414</name>
    <dbReference type="NCBI Taxonomy" id="1089453"/>
    <lineage>
        <taxon>Bacteria</taxon>
        <taxon>Bacillati</taxon>
        <taxon>Actinomycetota</taxon>
        <taxon>Actinomycetes</taxon>
        <taxon>Mycobacteriales</taxon>
        <taxon>Gordoniaceae</taxon>
        <taxon>Gordonia</taxon>
    </lineage>
</organism>